<feature type="compositionally biased region" description="Basic residues" evidence="1">
    <location>
        <begin position="1"/>
        <end position="14"/>
    </location>
</feature>
<gene>
    <name evidence="2" type="ORF">GCM10022207_20450</name>
</gene>
<accession>A0ABP7JW93</accession>
<keyword evidence="3" id="KW-1185">Reference proteome</keyword>
<evidence type="ECO:0000313" key="2">
    <source>
        <dbReference type="EMBL" id="GAA3857071.1"/>
    </source>
</evidence>
<protein>
    <submittedName>
        <fullName evidence="2">Uncharacterized protein</fullName>
    </submittedName>
</protein>
<comment type="caution">
    <text evidence="2">The sequence shown here is derived from an EMBL/GenBank/DDBJ whole genome shotgun (WGS) entry which is preliminary data.</text>
</comment>
<dbReference type="Proteomes" id="UP001501563">
    <property type="component" value="Unassembled WGS sequence"/>
</dbReference>
<feature type="region of interest" description="Disordered" evidence="1">
    <location>
        <begin position="35"/>
        <end position="84"/>
    </location>
</feature>
<feature type="region of interest" description="Disordered" evidence="1">
    <location>
        <begin position="1"/>
        <end position="23"/>
    </location>
</feature>
<dbReference type="EMBL" id="BAAAZA010000005">
    <property type="protein sequence ID" value="GAA3857071.1"/>
    <property type="molecule type" value="Genomic_DNA"/>
</dbReference>
<reference evidence="3" key="1">
    <citation type="journal article" date="2019" name="Int. J. Syst. Evol. Microbiol.">
        <title>The Global Catalogue of Microorganisms (GCM) 10K type strain sequencing project: providing services to taxonomists for standard genome sequencing and annotation.</title>
        <authorList>
            <consortium name="The Broad Institute Genomics Platform"/>
            <consortium name="The Broad Institute Genome Sequencing Center for Infectious Disease"/>
            <person name="Wu L."/>
            <person name="Ma J."/>
        </authorList>
    </citation>
    <scope>NUCLEOTIDE SEQUENCE [LARGE SCALE GENOMIC DNA]</scope>
    <source>
        <strain evidence="3">JCM 16578</strain>
    </source>
</reference>
<evidence type="ECO:0000313" key="3">
    <source>
        <dbReference type="Proteomes" id="UP001501563"/>
    </source>
</evidence>
<proteinExistence type="predicted"/>
<sequence>MVYGNKPHHRHTRTAGRALSVTALTPEWGDRRVTKVSPAAHEPAAEVHEGPVGTPRGHTEPGIPPSFEDLTTIGLPRTASHQAV</sequence>
<organism evidence="2 3">
    <name type="scientific">Streptomyces lannensis</name>
    <dbReference type="NCBI Taxonomy" id="766498"/>
    <lineage>
        <taxon>Bacteria</taxon>
        <taxon>Bacillati</taxon>
        <taxon>Actinomycetota</taxon>
        <taxon>Actinomycetes</taxon>
        <taxon>Kitasatosporales</taxon>
        <taxon>Streptomycetaceae</taxon>
        <taxon>Streptomyces</taxon>
    </lineage>
</organism>
<name>A0ABP7JW93_9ACTN</name>
<evidence type="ECO:0000256" key="1">
    <source>
        <dbReference type="SAM" id="MobiDB-lite"/>
    </source>
</evidence>